<reference evidence="1" key="1">
    <citation type="submission" date="2018-06" db="EMBL/GenBank/DDBJ databases">
        <authorList>
            <person name="Zhirakovskaya E."/>
        </authorList>
    </citation>
    <scope>NUCLEOTIDE SEQUENCE</scope>
</reference>
<evidence type="ECO:0000313" key="1">
    <source>
        <dbReference type="EMBL" id="VAX07967.1"/>
    </source>
</evidence>
<protein>
    <recommendedName>
        <fullName evidence="2">Trimeric autotransporter adhesin YadA-like C-terminal membrane anchor domain-containing protein</fullName>
    </recommendedName>
</protein>
<organism evidence="1">
    <name type="scientific">hydrothermal vent metagenome</name>
    <dbReference type="NCBI Taxonomy" id="652676"/>
    <lineage>
        <taxon>unclassified sequences</taxon>
        <taxon>metagenomes</taxon>
        <taxon>ecological metagenomes</taxon>
    </lineage>
</organism>
<name>A0A3B1BTH3_9ZZZZ</name>
<dbReference type="AlphaFoldDB" id="A0A3B1BTH3"/>
<accession>A0A3B1BTH3</accession>
<gene>
    <name evidence="1" type="ORF">MNBD_ALPHA03-1283</name>
</gene>
<dbReference type="EMBL" id="UOFW01000228">
    <property type="protein sequence ID" value="VAX07967.1"/>
    <property type="molecule type" value="Genomic_DNA"/>
</dbReference>
<sequence>MRILDLAYILLIMGILGFILVSQVHAGEKHHKPITTNTTNTTVNQYSGASGAMAMDAITFSPASKGVQIGIGAAYNEYGNGRSEQGVAFGIGGNVCANTVCGVINGKINYTDRGGQGIAIGSTWSF</sequence>
<evidence type="ECO:0008006" key="2">
    <source>
        <dbReference type="Google" id="ProtNLM"/>
    </source>
</evidence>
<proteinExistence type="predicted"/>